<dbReference type="PATRIC" id="fig|874156.12.peg.244"/>
<evidence type="ECO:0000313" key="2">
    <source>
        <dbReference type="Proteomes" id="UP000053455"/>
    </source>
</evidence>
<keyword evidence="2" id="KW-1185">Reference proteome</keyword>
<protein>
    <submittedName>
        <fullName evidence="1">Uncharacterized protein</fullName>
    </submittedName>
</protein>
<dbReference type="Proteomes" id="UP000053455">
    <property type="component" value="Unassembled WGS sequence"/>
</dbReference>
<accession>A0A0H0XPQ0</accession>
<gene>
    <name evidence="1" type="ORF">AAV99_01170</name>
</gene>
<sequence>MRRLPLVSLIVRLCRPARVQVQEGALTVMVNPLIGAHAGLVEMHMQREQISRVTNMTTIVVAGWGMICIDFF</sequence>
<proteinExistence type="predicted"/>
<dbReference type="EMBL" id="LBHU01000001">
    <property type="protein sequence ID" value="KLI64284.1"/>
    <property type="molecule type" value="Genomic_DNA"/>
</dbReference>
<dbReference type="STRING" id="874156.GCA_001021555_01048"/>
<organism evidence="1 2">
    <name type="scientific">Aurantiacibacter marinus</name>
    <dbReference type="NCBI Taxonomy" id="874156"/>
    <lineage>
        <taxon>Bacteria</taxon>
        <taxon>Pseudomonadati</taxon>
        <taxon>Pseudomonadota</taxon>
        <taxon>Alphaproteobacteria</taxon>
        <taxon>Sphingomonadales</taxon>
        <taxon>Erythrobacteraceae</taxon>
        <taxon>Aurantiacibacter</taxon>
    </lineage>
</organism>
<name>A0A0H0XPQ0_9SPHN</name>
<comment type="caution">
    <text evidence="1">The sequence shown here is derived from an EMBL/GenBank/DDBJ whole genome shotgun (WGS) entry which is preliminary data.</text>
</comment>
<reference evidence="1 2" key="1">
    <citation type="submission" date="2015-04" db="EMBL/GenBank/DDBJ databases">
        <title>The draft genome sequence of Erythrobacter marinus HWDM-33.</title>
        <authorList>
            <person name="Zhuang L."/>
            <person name="Liu Y."/>
            <person name="Shao Z."/>
        </authorList>
    </citation>
    <scope>NUCLEOTIDE SEQUENCE [LARGE SCALE GENOMIC DNA]</scope>
    <source>
        <strain evidence="1 2">HWDM-33</strain>
    </source>
</reference>
<evidence type="ECO:0000313" key="1">
    <source>
        <dbReference type="EMBL" id="KLI64284.1"/>
    </source>
</evidence>
<dbReference type="AlphaFoldDB" id="A0A0H0XPQ0"/>